<dbReference type="PANTHER" id="PTHR11527">
    <property type="entry name" value="HEAT-SHOCK PROTEIN 20 FAMILY MEMBER"/>
    <property type="match status" value="1"/>
</dbReference>
<dbReference type="RefSeq" id="WP_136867436.1">
    <property type="nucleotide sequence ID" value="NZ_CP046415.1"/>
</dbReference>
<gene>
    <name evidence="4" type="ORF">GM160_11485</name>
</gene>
<dbReference type="Gene3D" id="2.60.40.790">
    <property type="match status" value="1"/>
</dbReference>
<feature type="domain" description="SHSP" evidence="3">
    <location>
        <begin position="44"/>
        <end position="154"/>
    </location>
</feature>
<evidence type="ECO:0000313" key="4">
    <source>
        <dbReference type="EMBL" id="QGT79445.1"/>
    </source>
</evidence>
<protein>
    <submittedName>
        <fullName evidence="4">Hsp20 family protein</fullName>
    </submittedName>
</protein>
<accession>A0A6I6D5P8</accession>
<keyword evidence="5" id="KW-1185">Reference proteome</keyword>
<dbReference type="PROSITE" id="PS01031">
    <property type="entry name" value="SHSP"/>
    <property type="match status" value="1"/>
</dbReference>
<proteinExistence type="inferred from homology"/>
<evidence type="ECO:0000259" key="3">
    <source>
        <dbReference type="PROSITE" id="PS01031"/>
    </source>
</evidence>
<dbReference type="Proteomes" id="UP000427716">
    <property type="component" value="Chromosome"/>
</dbReference>
<dbReference type="InterPro" id="IPR002068">
    <property type="entry name" value="A-crystallin/Hsp20_dom"/>
</dbReference>
<name>A0A6I6D5P8_9GAMM</name>
<dbReference type="AlphaFoldDB" id="A0A6I6D5P8"/>
<evidence type="ECO:0000256" key="1">
    <source>
        <dbReference type="PROSITE-ProRule" id="PRU00285"/>
    </source>
</evidence>
<dbReference type="CDD" id="cd06464">
    <property type="entry name" value="ACD_sHsps-like"/>
    <property type="match status" value="1"/>
</dbReference>
<dbReference type="EMBL" id="CP046415">
    <property type="protein sequence ID" value="QGT79445.1"/>
    <property type="molecule type" value="Genomic_DNA"/>
</dbReference>
<organism evidence="4 5">
    <name type="scientific">Guyparkeria halophila</name>
    <dbReference type="NCBI Taxonomy" id="47960"/>
    <lineage>
        <taxon>Bacteria</taxon>
        <taxon>Pseudomonadati</taxon>
        <taxon>Pseudomonadota</taxon>
        <taxon>Gammaproteobacteria</taxon>
        <taxon>Chromatiales</taxon>
        <taxon>Thioalkalibacteraceae</taxon>
        <taxon>Guyparkeria</taxon>
    </lineage>
</organism>
<dbReference type="Pfam" id="PF00011">
    <property type="entry name" value="HSP20"/>
    <property type="match status" value="1"/>
</dbReference>
<dbReference type="InterPro" id="IPR031107">
    <property type="entry name" value="Small_HSP"/>
</dbReference>
<sequence>MAIVRYKPEGQTRNHPWGMLDQLYREMNSLFEPSLSEGGDEGKLEIADWAPAVDIKENENAYELHVDLPGVDPKSVEVTADNGVLEIKGERNSELKKSQDGYSRIERHYGRFYRRFTLPEQVDADGIKASSEHGVLTVTIPKAESSKPRRIEVS</sequence>
<dbReference type="SUPFAM" id="SSF49764">
    <property type="entry name" value="HSP20-like chaperones"/>
    <property type="match status" value="1"/>
</dbReference>
<evidence type="ECO:0000256" key="2">
    <source>
        <dbReference type="RuleBase" id="RU003616"/>
    </source>
</evidence>
<reference evidence="4 5" key="1">
    <citation type="submission" date="2019-11" db="EMBL/GenBank/DDBJ databases">
        <authorList>
            <person name="Zhang J."/>
            <person name="Sun C."/>
        </authorList>
    </citation>
    <scope>NUCLEOTIDE SEQUENCE [LARGE SCALE GENOMIC DNA]</scope>
    <source>
        <strain evidence="5">sp2</strain>
    </source>
</reference>
<evidence type="ECO:0000313" key="5">
    <source>
        <dbReference type="Proteomes" id="UP000427716"/>
    </source>
</evidence>
<dbReference type="KEGG" id="ghl:GM160_11485"/>
<dbReference type="InterPro" id="IPR008978">
    <property type="entry name" value="HSP20-like_chaperone"/>
</dbReference>
<comment type="similarity">
    <text evidence="1 2">Belongs to the small heat shock protein (HSP20) family.</text>
</comment>